<evidence type="ECO:0000313" key="2">
    <source>
        <dbReference type="Proteomes" id="UP000034705"/>
    </source>
</evidence>
<organism evidence="1 2">
    <name type="scientific">Candidatus Uhrbacteria bacterium GW2011_GWF2_46_218</name>
    <dbReference type="NCBI Taxonomy" id="1619001"/>
    <lineage>
        <taxon>Bacteria</taxon>
        <taxon>Candidatus Uhriibacteriota</taxon>
    </lineage>
</organism>
<evidence type="ECO:0000313" key="1">
    <source>
        <dbReference type="EMBL" id="KKU34229.1"/>
    </source>
</evidence>
<sequence>MSTLSLRYYPLTLSWSARQKEDASLDKAIRRVCIRMSRRKVKRVLRSLAARLEK</sequence>
<accession>A0A0G1PN55</accession>
<gene>
    <name evidence="1" type="ORF">UX45_C0002G0026</name>
</gene>
<protein>
    <submittedName>
        <fullName evidence="1">Uncharacterized protein</fullName>
    </submittedName>
</protein>
<comment type="caution">
    <text evidence="1">The sequence shown here is derived from an EMBL/GenBank/DDBJ whole genome shotgun (WGS) entry which is preliminary data.</text>
</comment>
<name>A0A0G1PN55_9BACT</name>
<reference evidence="1 2" key="1">
    <citation type="journal article" date="2015" name="Nature">
        <title>rRNA introns, odd ribosomes, and small enigmatic genomes across a large radiation of phyla.</title>
        <authorList>
            <person name="Brown C.T."/>
            <person name="Hug L.A."/>
            <person name="Thomas B.C."/>
            <person name="Sharon I."/>
            <person name="Castelle C.J."/>
            <person name="Singh A."/>
            <person name="Wilkins M.J."/>
            <person name="Williams K.H."/>
            <person name="Banfield J.F."/>
        </authorList>
    </citation>
    <scope>NUCLEOTIDE SEQUENCE [LARGE SCALE GENOMIC DNA]</scope>
</reference>
<dbReference type="AlphaFoldDB" id="A0A0G1PN55"/>
<proteinExistence type="predicted"/>
<dbReference type="EMBL" id="LCMG01000002">
    <property type="protein sequence ID" value="KKU34229.1"/>
    <property type="molecule type" value="Genomic_DNA"/>
</dbReference>
<dbReference type="Proteomes" id="UP000034705">
    <property type="component" value="Unassembled WGS sequence"/>
</dbReference>